<dbReference type="EMBL" id="BDGU01001528">
    <property type="protein sequence ID" value="GAW10043.1"/>
    <property type="molecule type" value="Genomic_DNA"/>
</dbReference>
<name>A0A1Q3ES74_LENED</name>
<accession>A0A1Q3ES74</accession>
<dbReference type="AlphaFoldDB" id="A0A1Q3ES74"/>
<reference evidence="1 2" key="2">
    <citation type="submission" date="2017-02" db="EMBL/GenBank/DDBJ databases">
        <title>A genome survey and senescence transcriptome analysis in Lentinula edodes.</title>
        <authorList>
            <person name="Sakamoto Y."/>
            <person name="Nakade K."/>
            <person name="Sato S."/>
            <person name="Yoshida Y."/>
            <person name="Miyazaki K."/>
            <person name="Natsume S."/>
            <person name="Konno N."/>
        </authorList>
    </citation>
    <scope>NUCLEOTIDE SEQUENCE [LARGE SCALE GENOMIC DNA]</scope>
    <source>
        <strain evidence="1 2">NBRC 111202</strain>
    </source>
</reference>
<dbReference type="Proteomes" id="UP000188533">
    <property type="component" value="Unassembled WGS sequence"/>
</dbReference>
<proteinExistence type="predicted"/>
<gene>
    <name evidence="1" type="ORF">LENED_012268</name>
</gene>
<comment type="caution">
    <text evidence="1">The sequence shown here is derived from an EMBL/GenBank/DDBJ whole genome shotgun (WGS) entry which is preliminary data.</text>
</comment>
<keyword evidence="2" id="KW-1185">Reference proteome</keyword>
<organism evidence="1 2">
    <name type="scientific">Lentinula edodes</name>
    <name type="common">Shiitake mushroom</name>
    <name type="synonym">Lentinus edodes</name>
    <dbReference type="NCBI Taxonomy" id="5353"/>
    <lineage>
        <taxon>Eukaryota</taxon>
        <taxon>Fungi</taxon>
        <taxon>Dikarya</taxon>
        <taxon>Basidiomycota</taxon>
        <taxon>Agaricomycotina</taxon>
        <taxon>Agaricomycetes</taxon>
        <taxon>Agaricomycetidae</taxon>
        <taxon>Agaricales</taxon>
        <taxon>Marasmiineae</taxon>
        <taxon>Omphalotaceae</taxon>
        <taxon>Lentinula</taxon>
    </lineage>
</organism>
<protein>
    <submittedName>
        <fullName evidence="1">Uncharacterized protein</fullName>
    </submittedName>
</protein>
<reference evidence="1 2" key="1">
    <citation type="submission" date="2016-08" db="EMBL/GenBank/DDBJ databases">
        <authorList>
            <consortium name="Lentinula edodes genome sequencing consortium"/>
            <person name="Sakamoto Y."/>
            <person name="Nakade K."/>
            <person name="Sato S."/>
            <person name="Yoshida Y."/>
            <person name="Miyazaki K."/>
            <person name="Natsume S."/>
            <person name="Konno N."/>
        </authorList>
    </citation>
    <scope>NUCLEOTIDE SEQUENCE [LARGE SCALE GENOMIC DNA]</scope>
    <source>
        <strain evidence="1 2">NBRC 111202</strain>
    </source>
</reference>
<evidence type="ECO:0000313" key="1">
    <source>
        <dbReference type="EMBL" id="GAW10043.1"/>
    </source>
</evidence>
<evidence type="ECO:0000313" key="2">
    <source>
        <dbReference type="Proteomes" id="UP000188533"/>
    </source>
</evidence>
<sequence length="70" mass="8033">MHVMSLNHVPKRASKLQGVALLPAVSREHPWTFTNLLGNLKWRFGVNFRMISISSYIPPRPVFCPPLYDV</sequence>